<gene>
    <name evidence="1" type="ORF">F442_07481</name>
</gene>
<proteinExistence type="predicted"/>
<protein>
    <submittedName>
        <fullName evidence="1">Uncharacterized protein</fullName>
    </submittedName>
</protein>
<dbReference type="EMBL" id="ANIY01001564">
    <property type="protein sequence ID" value="ETP46235.1"/>
    <property type="molecule type" value="Genomic_DNA"/>
</dbReference>
<evidence type="ECO:0000313" key="1">
    <source>
        <dbReference type="EMBL" id="ETP46235.1"/>
    </source>
</evidence>
<reference evidence="1 2" key="1">
    <citation type="submission" date="2013-11" db="EMBL/GenBank/DDBJ databases">
        <title>The Genome Sequence of Phytophthora parasitica P10297.</title>
        <authorList>
            <consortium name="The Broad Institute Genomics Platform"/>
            <person name="Russ C."/>
            <person name="Tyler B."/>
            <person name="Panabieres F."/>
            <person name="Shan W."/>
            <person name="Tripathy S."/>
            <person name="Grunwald N."/>
            <person name="Machado M."/>
            <person name="Johnson C.S."/>
            <person name="Walker B."/>
            <person name="Young S.K."/>
            <person name="Zeng Q."/>
            <person name="Gargeya S."/>
            <person name="Fitzgerald M."/>
            <person name="Haas B."/>
            <person name="Abouelleil A."/>
            <person name="Allen A.W."/>
            <person name="Alvarado L."/>
            <person name="Arachchi H.M."/>
            <person name="Berlin A.M."/>
            <person name="Chapman S.B."/>
            <person name="Gainer-Dewar J."/>
            <person name="Goldberg J."/>
            <person name="Griggs A."/>
            <person name="Gujja S."/>
            <person name="Hansen M."/>
            <person name="Howarth C."/>
            <person name="Imamovic A."/>
            <person name="Ireland A."/>
            <person name="Larimer J."/>
            <person name="McCowan C."/>
            <person name="Murphy C."/>
            <person name="Pearson M."/>
            <person name="Poon T.W."/>
            <person name="Priest M."/>
            <person name="Roberts A."/>
            <person name="Saif S."/>
            <person name="Shea T."/>
            <person name="Sisk P."/>
            <person name="Sykes S."/>
            <person name="Wortman J."/>
            <person name="Nusbaum C."/>
            <person name="Birren B."/>
        </authorList>
    </citation>
    <scope>NUCLEOTIDE SEQUENCE [LARGE SCALE GENOMIC DNA]</scope>
    <source>
        <strain evidence="1 2">P10297</strain>
    </source>
</reference>
<evidence type="ECO:0000313" key="2">
    <source>
        <dbReference type="Proteomes" id="UP000018948"/>
    </source>
</evidence>
<dbReference type="AlphaFoldDB" id="W2ZGS5"/>
<name>W2ZGS5_PHYNI</name>
<accession>W2ZGS5</accession>
<comment type="caution">
    <text evidence="1">The sequence shown here is derived from an EMBL/GenBank/DDBJ whole genome shotgun (WGS) entry which is preliminary data.</text>
</comment>
<dbReference type="OrthoDB" id="125119at2759"/>
<dbReference type="Proteomes" id="UP000018948">
    <property type="component" value="Unassembled WGS sequence"/>
</dbReference>
<sequence length="171" mass="19275">MLMVDVWVLVGRPDDFLQWARRTVPTLIGANAIGICLFNALQQAVQLLGEPSAVPDAEVERFLADADKRGADLSRGVRWKVFKAFLVQLSDLEYNRQRTGHRGIAGIKRLKLEDGFYIVATSNTMDVGHAFVLEVQGHKYTARDESVKRSLEQYGEWINSLKFVRKVALEA</sequence>
<organism evidence="1 2">
    <name type="scientific">Phytophthora nicotianae P10297</name>
    <dbReference type="NCBI Taxonomy" id="1317064"/>
    <lineage>
        <taxon>Eukaryota</taxon>
        <taxon>Sar</taxon>
        <taxon>Stramenopiles</taxon>
        <taxon>Oomycota</taxon>
        <taxon>Peronosporomycetes</taxon>
        <taxon>Peronosporales</taxon>
        <taxon>Peronosporaceae</taxon>
        <taxon>Phytophthora</taxon>
    </lineage>
</organism>